<organism evidence="3 4">
    <name type="scientific">Portunus trituberculatus</name>
    <name type="common">Swimming crab</name>
    <name type="synonym">Neptunus trituberculatus</name>
    <dbReference type="NCBI Taxonomy" id="210409"/>
    <lineage>
        <taxon>Eukaryota</taxon>
        <taxon>Metazoa</taxon>
        <taxon>Ecdysozoa</taxon>
        <taxon>Arthropoda</taxon>
        <taxon>Crustacea</taxon>
        <taxon>Multicrustacea</taxon>
        <taxon>Malacostraca</taxon>
        <taxon>Eumalacostraca</taxon>
        <taxon>Eucarida</taxon>
        <taxon>Decapoda</taxon>
        <taxon>Pleocyemata</taxon>
        <taxon>Brachyura</taxon>
        <taxon>Eubrachyura</taxon>
        <taxon>Portunoidea</taxon>
        <taxon>Portunidae</taxon>
        <taxon>Portuninae</taxon>
        <taxon>Portunus</taxon>
    </lineage>
</organism>
<sequence length="150" mass="16271">MGKDVARIRQVAWVIGFLVAATSVVLLGKLHYRHLETAKINALHTAQGNFDAMMIISENMKSELAWSCSNAAVQDRAIFRSGLDIVIFKDASTVPPENSGEESQGVDRGSFSDVTALDGHASMHAHRSSAAHTEIKVHSDIRHQPNAIPS</sequence>
<dbReference type="Proteomes" id="UP000324222">
    <property type="component" value="Unassembled WGS sequence"/>
</dbReference>
<keyword evidence="2" id="KW-0812">Transmembrane</keyword>
<evidence type="ECO:0000256" key="2">
    <source>
        <dbReference type="SAM" id="Phobius"/>
    </source>
</evidence>
<feature type="compositionally biased region" description="Basic and acidic residues" evidence="1">
    <location>
        <begin position="133"/>
        <end position="143"/>
    </location>
</feature>
<evidence type="ECO:0000256" key="1">
    <source>
        <dbReference type="SAM" id="MobiDB-lite"/>
    </source>
</evidence>
<comment type="caution">
    <text evidence="3">The sequence shown here is derived from an EMBL/GenBank/DDBJ whole genome shotgun (WGS) entry which is preliminary data.</text>
</comment>
<reference evidence="3 4" key="1">
    <citation type="submission" date="2019-05" db="EMBL/GenBank/DDBJ databases">
        <title>Another draft genome of Portunus trituberculatus and its Hox gene families provides insights of decapod evolution.</title>
        <authorList>
            <person name="Jeong J.-H."/>
            <person name="Song I."/>
            <person name="Kim S."/>
            <person name="Choi T."/>
            <person name="Kim D."/>
            <person name="Ryu S."/>
            <person name="Kim W."/>
        </authorList>
    </citation>
    <scope>NUCLEOTIDE SEQUENCE [LARGE SCALE GENOMIC DNA]</scope>
    <source>
        <tissue evidence="3">Muscle</tissue>
    </source>
</reference>
<proteinExistence type="predicted"/>
<feature type="region of interest" description="Disordered" evidence="1">
    <location>
        <begin position="122"/>
        <end position="150"/>
    </location>
</feature>
<accession>A0A5B7K552</accession>
<dbReference type="AlphaFoldDB" id="A0A5B7K552"/>
<dbReference type="OrthoDB" id="6380429at2759"/>
<evidence type="ECO:0000313" key="4">
    <source>
        <dbReference type="Proteomes" id="UP000324222"/>
    </source>
</evidence>
<name>A0A5B7K552_PORTR</name>
<dbReference type="EMBL" id="VSRR010137153">
    <property type="protein sequence ID" value="MPD03653.1"/>
    <property type="molecule type" value="Genomic_DNA"/>
</dbReference>
<keyword evidence="2" id="KW-0472">Membrane</keyword>
<keyword evidence="4" id="KW-1185">Reference proteome</keyword>
<gene>
    <name evidence="3" type="ORF">E2C01_099295</name>
</gene>
<keyword evidence="2" id="KW-1133">Transmembrane helix</keyword>
<protein>
    <submittedName>
        <fullName evidence="3">Uncharacterized protein</fullName>
    </submittedName>
</protein>
<evidence type="ECO:0000313" key="3">
    <source>
        <dbReference type="EMBL" id="MPD03653.1"/>
    </source>
</evidence>
<feature type="region of interest" description="Disordered" evidence="1">
    <location>
        <begin position="93"/>
        <end position="112"/>
    </location>
</feature>
<feature type="transmembrane region" description="Helical" evidence="2">
    <location>
        <begin position="12"/>
        <end position="32"/>
    </location>
</feature>